<keyword evidence="1" id="KW-0472">Membrane</keyword>
<dbReference type="EMBL" id="JAVDRP010000017">
    <property type="protein sequence ID" value="MDR6412283.1"/>
    <property type="molecule type" value="Genomic_DNA"/>
</dbReference>
<reference evidence="2 3" key="1">
    <citation type="submission" date="2023-07" db="EMBL/GenBank/DDBJ databases">
        <title>Sorghum-associated microbial communities from plants grown in Nebraska, USA.</title>
        <authorList>
            <person name="Schachtman D."/>
        </authorList>
    </citation>
    <scope>NUCLEOTIDE SEQUENCE [LARGE SCALE GENOMIC DNA]</scope>
    <source>
        <strain evidence="2 3">DS1316</strain>
    </source>
</reference>
<sequence>MKLKRAIGNVAAVIGLGWLLLEAFLRLHFAPWATIGLVHFAAWFGIEAPDQIEAFGGLLMLIVAALIAVGVVWGINRVVVKKARSLT</sequence>
<dbReference type="Proteomes" id="UP001264340">
    <property type="component" value="Unassembled WGS sequence"/>
</dbReference>
<name>A0ABU1LZV1_9BURK</name>
<evidence type="ECO:0000256" key="1">
    <source>
        <dbReference type="SAM" id="Phobius"/>
    </source>
</evidence>
<dbReference type="RefSeq" id="WP_310126129.1">
    <property type="nucleotide sequence ID" value="NZ_JAVDQV010000018.1"/>
</dbReference>
<gene>
    <name evidence="2" type="ORF">J2804_005718</name>
</gene>
<keyword evidence="1" id="KW-1133">Transmembrane helix</keyword>
<evidence type="ECO:0000313" key="2">
    <source>
        <dbReference type="EMBL" id="MDR6412283.1"/>
    </source>
</evidence>
<accession>A0ABU1LZV1</accession>
<keyword evidence="3" id="KW-1185">Reference proteome</keyword>
<protein>
    <submittedName>
        <fullName evidence="2">Uncharacterized protein</fullName>
    </submittedName>
</protein>
<organism evidence="2 3">
    <name type="scientific">Paraburkholderia terricola</name>
    <dbReference type="NCBI Taxonomy" id="169427"/>
    <lineage>
        <taxon>Bacteria</taxon>
        <taxon>Pseudomonadati</taxon>
        <taxon>Pseudomonadota</taxon>
        <taxon>Betaproteobacteria</taxon>
        <taxon>Burkholderiales</taxon>
        <taxon>Burkholderiaceae</taxon>
        <taxon>Paraburkholderia</taxon>
    </lineage>
</organism>
<evidence type="ECO:0000313" key="3">
    <source>
        <dbReference type="Proteomes" id="UP001264340"/>
    </source>
</evidence>
<comment type="caution">
    <text evidence="2">The sequence shown here is derived from an EMBL/GenBank/DDBJ whole genome shotgun (WGS) entry which is preliminary data.</text>
</comment>
<proteinExistence type="predicted"/>
<feature type="transmembrane region" description="Helical" evidence="1">
    <location>
        <begin position="52"/>
        <end position="75"/>
    </location>
</feature>
<keyword evidence="1" id="KW-0812">Transmembrane</keyword>
<feature type="transmembrane region" description="Helical" evidence="1">
    <location>
        <begin position="6"/>
        <end position="24"/>
    </location>
</feature>